<dbReference type="EMBL" id="CP012154">
    <property type="protein sequence ID" value="AKS41055.1"/>
    <property type="molecule type" value="Genomic_DNA"/>
</dbReference>
<dbReference type="Gene3D" id="3.30.565.10">
    <property type="entry name" value="Histidine kinase-like ATPase, C-terminal domain"/>
    <property type="match status" value="1"/>
</dbReference>
<keyword evidence="2 4" id="KW-0418">Kinase</keyword>
<dbReference type="SMART" id="SM00387">
    <property type="entry name" value="HATPase_c"/>
    <property type="match status" value="1"/>
</dbReference>
<keyword evidence="1" id="KW-0808">Transferase</keyword>
<dbReference type="STRING" id="1579979.WM2015_674"/>
<reference evidence="4 5" key="1">
    <citation type="submission" date="2015-07" db="EMBL/GenBank/DDBJ databases">
        <authorList>
            <person name="Noorani M."/>
        </authorList>
    </citation>
    <scope>NUCLEOTIDE SEQUENCE [LARGE SCALE GENOMIC DNA]</scope>
    <source>
        <strain evidence="4 5">KCTC 42284</strain>
    </source>
</reference>
<dbReference type="PANTHER" id="PTHR24421">
    <property type="entry name" value="NITRATE/NITRITE SENSOR PROTEIN NARX-RELATED"/>
    <property type="match status" value="1"/>
</dbReference>
<dbReference type="GO" id="GO:0016020">
    <property type="term" value="C:membrane"/>
    <property type="evidence" value="ECO:0007669"/>
    <property type="project" value="InterPro"/>
</dbReference>
<dbReference type="GO" id="GO:0000155">
    <property type="term" value="F:phosphorelay sensor kinase activity"/>
    <property type="evidence" value="ECO:0007669"/>
    <property type="project" value="InterPro"/>
</dbReference>
<evidence type="ECO:0000313" key="5">
    <source>
        <dbReference type="Proteomes" id="UP000066624"/>
    </source>
</evidence>
<dbReference type="OrthoDB" id="9797605at2"/>
<accession>A0A0K0XTR6</accession>
<dbReference type="AlphaFoldDB" id="A0A0K0XTR6"/>
<evidence type="ECO:0000256" key="2">
    <source>
        <dbReference type="ARBA" id="ARBA00022777"/>
    </source>
</evidence>
<keyword evidence="5" id="KW-1185">Reference proteome</keyword>
<dbReference type="Gene3D" id="1.20.5.1930">
    <property type="match status" value="1"/>
</dbReference>
<evidence type="ECO:0000256" key="1">
    <source>
        <dbReference type="ARBA" id="ARBA00022679"/>
    </source>
</evidence>
<dbReference type="InterPro" id="IPR050482">
    <property type="entry name" value="Sensor_HK_TwoCompSys"/>
</dbReference>
<sequence length="393" mass="43635">MSSGRSQSLHRFLEWQPVDWLRYFGLLVWVLAAIPLVLFPWLTSEPPSQQDILGWWSGAILFLLALLHPTVRLQWRAALWRRIMVLGVLSVSAFAVSYFTRSAIGSLLAMVVAAFLPWMLPVVLSVGWMIVLAMAFGLWALWTPEGSWLLALVFFLMNFGLTLFPFIASLLALKQVQAKGELRRLNSELLATQNLLAENTRIAERVRISRELHDLVGHHLTALSLNLEVASHLSSGKAKEHVEQATSLARLLLADVREVVSDMREDDQVDLRGSLQMLAQGVPELEIHLDIPDSVSLTDPRRAQILLRVAQELITNAVRHASASNLWISLESGSNGLSLKARDDGRGVSELMPGNGLNGMRERLKELGGRVDIATRPGAGFQVRAWMPLEGSA</sequence>
<dbReference type="Pfam" id="PF07730">
    <property type="entry name" value="HisKA_3"/>
    <property type="match status" value="1"/>
</dbReference>
<proteinExistence type="predicted"/>
<dbReference type="PATRIC" id="fig|1579979.3.peg.683"/>
<dbReference type="InterPro" id="IPR036890">
    <property type="entry name" value="HATPase_C_sf"/>
</dbReference>
<dbReference type="CDD" id="cd16917">
    <property type="entry name" value="HATPase_UhpB-NarQ-NarX-like"/>
    <property type="match status" value="1"/>
</dbReference>
<dbReference type="PROSITE" id="PS50109">
    <property type="entry name" value="HIS_KIN"/>
    <property type="match status" value="1"/>
</dbReference>
<name>A0A0K0XTR6_9GAMM</name>
<protein>
    <submittedName>
        <fullName evidence="4">Psensor histidine kinase</fullName>
    </submittedName>
</protein>
<evidence type="ECO:0000313" key="4">
    <source>
        <dbReference type="EMBL" id="AKS41055.1"/>
    </source>
</evidence>
<dbReference type="SUPFAM" id="SSF55874">
    <property type="entry name" value="ATPase domain of HSP90 chaperone/DNA topoisomerase II/histidine kinase"/>
    <property type="match status" value="1"/>
</dbReference>
<gene>
    <name evidence="4" type="ORF">WM2015_674</name>
</gene>
<dbReference type="InterPro" id="IPR003594">
    <property type="entry name" value="HATPase_dom"/>
</dbReference>
<dbReference type="Pfam" id="PF02518">
    <property type="entry name" value="HATPase_c"/>
    <property type="match status" value="1"/>
</dbReference>
<dbReference type="PANTHER" id="PTHR24421:SF59">
    <property type="entry name" value="OXYGEN SENSOR HISTIDINE KINASE NREB"/>
    <property type="match status" value="1"/>
</dbReference>
<dbReference type="GO" id="GO:0046983">
    <property type="term" value="F:protein dimerization activity"/>
    <property type="evidence" value="ECO:0007669"/>
    <property type="project" value="InterPro"/>
</dbReference>
<dbReference type="RefSeq" id="WP_049724720.1">
    <property type="nucleotide sequence ID" value="NZ_CP012154.1"/>
</dbReference>
<dbReference type="InterPro" id="IPR005467">
    <property type="entry name" value="His_kinase_dom"/>
</dbReference>
<dbReference type="KEGG" id="wma:WM2015_674"/>
<dbReference type="InterPro" id="IPR011712">
    <property type="entry name" value="Sig_transdc_His_kin_sub3_dim/P"/>
</dbReference>
<dbReference type="Proteomes" id="UP000066624">
    <property type="component" value="Chromosome"/>
</dbReference>
<organism evidence="4 5">
    <name type="scientific">Wenzhouxiangella marina</name>
    <dbReference type="NCBI Taxonomy" id="1579979"/>
    <lineage>
        <taxon>Bacteria</taxon>
        <taxon>Pseudomonadati</taxon>
        <taxon>Pseudomonadota</taxon>
        <taxon>Gammaproteobacteria</taxon>
        <taxon>Chromatiales</taxon>
        <taxon>Wenzhouxiangellaceae</taxon>
        <taxon>Wenzhouxiangella</taxon>
    </lineage>
</organism>
<keyword evidence="3" id="KW-0902">Two-component regulatory system</keyword>
<evidence type="ECO:0000256" key="3">
    <source>
        <dbReference type="ARBA" id="ARBA00023012"/>
    </source>
</evidence>